<protein>
    <submittedName>
        <fullName evidence="3">Mitochondrial-processing peptidase subunit alpha</fullName>
    </submittedName>
</protein>
<keyword evidence="2" id="KW-0472">Membrane</keyword>
<proteinExistence type="predicted"/>
<organism evidence="3 4">
    <name type="scientific">Diatrype stigma</name>
    <dbReference type="NCBI Taxonomy" id="117547"/>
    <lineage>
        <taxon>Eukaryota</taxon>
        <taxon>Fungi</taxon>
        <taxon>Dikarya</taxon>
        <taxon>Ascomycota</taxon>
        <taxon>Pezizomycotina</taxon>
        <taxon>Sordariomycetes</taxon>
        <taxon>Xylariomycetidae</taxon>
        <taxon>Xylariales</taxon>
        <taxon>Diatrypaceae</taxon>
        <taxon>Diatrype</taxon>
    </lineage>
</organism>
<evidence type="ECO:0000313" key="4">
    <source>
        <dbReference type="Proteomes" id="UP001320420"/>
    </source>
</evidence>
<name>A0AAN9URN9_9PEZI</name>
<comment type="caution">
    <text evidence="3">The sequence shown here is derived from an EMBL/GenBank/DDBJ whole genome shotgun (WGS) entry which is preliminary data.</text>
</comment>
<feature type="compositionally biased region" description="Basic and acidic residues" evidence="1">
    <location>
        <begin position="135"/>
        <end position="153"/>
    </location>
</feature>
<keyword evidence="4" id="KW-1185">Reference proteome</keyword>
<evidence type="ECO:0000256" key="1">
    <source>
        <dbReference type="SAM" id="MobiDB-lite"/>
    </source>
</evidence>
<reference evidence="3 4" key="1">
    <citation type="submission" date="2024-02" db="EMBL/GenBank/DDBJ databases">
        <title>De novo assembly and annotation of 12 fungi associated with fruit tree decline syndrome in Ontario, Canada.</title>
        <authorList>
            <person name="Sulman M."/>
            <person name="Ellouze W."/>
            <person name="Ilyukhin E."/>
        </authorList>
    </citation>
    <scope>NUCLEOTIDE SEQUENCE [LARGE SCALE GENOMIC DNA]</scope>
    <source>
        <strain evidence="3 4">M11/M66-122</strain>
    </source>
</reference>
<keyword evidence="2" id="KW-0812">Transmembrane</keyword>
<dbReference type="Proteomes" id="UP001320420">
    <property type="component" value="Unassembled WGS sequence"/>
</dbReference>
<accession>A0AAN9URN9</accession>
<sequence>MAVEYDEEMAQRLMGADGRLSNVDNGSDLSLASPTDAKLTTSRGRGRQSWVGTGCLGRLTRKHYFIGLIILFLLMVLWINPYRLPSEIPSQSGGNVDIISASTASQDNSGADFNTSSAPAADNGDASTINVQTGKDGKDGKDGVEKPMDEKEPEFCTTWPVDKEGSYHPKTTSQKVQLDSFAPTGGWKKPKGIKIIAMVFYGRKHNVDILDCYLRQNLASNGGYLDQVWFMVHTSVKDDVEWLRDLTGGEPGYRFVELGDCTDGPYGCVWEYAVDDDTIYIKIDDDILYIHHDAIPQLVHTRLAQPFPFAISAQLINGPVTAIQQYNFGAIHPFLPDPRPHLSSRAANETWRPADMGLYPEEYRSTTTGESGTSDSVVNSPPPYAGHTWLLLSDRPTSTIDLLQTPIGYWSEHRIADIAHGIGWTSWGVAAQSAYSLLHNIALNQMSRYHWGRAIDFGTPSAKGGSGDGGNDNDNNLEFSSFFDGKAADLEHLTTRYDGPGGEQLFDMQYVRYNLNFVAIWGRDVRDNLPIGRYDEEELSQTIPRRRGRPFVIDTRAVVGHHSFFTQRDGIKKTDSGAQGFENGDYAPEK</sequence>
<feature type="region of interest" description="Disordered" evidence="1">
    <location>
        <begin position="106"/>
        <end position="153"/>
    </location>
</feature>
<keyword evidence="2" id="KW-1133">Transmembrane helix</keyword>
<feature type="region of interest" description="Disordered" evidence="1">
    <location>
        <begin position="571"/>
        <end position="590"/>
    </location>
</feature>
<feature type="transmembrane region" description="Helical" evidence="2">
    <location>
        <begin position="64"/>
        <end position="82"/>
    </location>
</feature>
<gene>
    <name evidence="3" type="primary">MAS2_1</name>
    <name evidence="3" type="ORF">SLS62_006252</name>
</gene>
<dbReference type="AlphaFoldDB" id="A0AAN9URN9"/>
<evidence type="ECO:0000313" key="3">
    <source>
        <dbReference type="EMBL" id="KAK7751767.1"/>
    </source>
</evidence>
<dbReference type="EMBL" id="JAKJXP020000045">
    <property type="protein sequence ID" value="KAK7751767.1"/>
    <property type="molecule type" value="Genomic_DNA"/>
</dbReference>
<evidence type="ECO:0000256" key="2">
    <source>
        <dbReference type="SAM" id="Phobius"/>
    </source>
</evidence>
<feature type="compositionally biased region" description="Polar residues" evidence="1">
    <location>
        <begin position="106"/>
        <end position="118"/>
    </location>
</feature>